<dbReference type="PANTHER" id="PTHR27002">
    <property type="entry name" value="RECEPTOR-LIKE SERINE/THREONINE-PROTEIN KINASE SD1-8"/>
    <property type="match status" value="1"/>
</dbReference>
<comment type="caution">
    <text evidence="19">The sequence shown here is derived from an EMBL/GenBank/DDBJ whole genome shotgun (WGS) entry which is preliminary data.</text>
</comment>
<dbReference type="InterPro" id="IPR001245">
    <property type="entry name" value="Ser-Thr/Tyr_kinase_cat_dom"/>
</dbReference>
<dbReference type="CDD" id="cd14066">
    <property type="entry name" value="STKc_IRAK"/>
    <property type="match status" value="1"/>
</dbReference>
<evidence type="ECO:0000256" key="6">
    <source>
        <dbReference type="ARBA" id="ARBA00022741"/>
    </source>
</evidence>
<evidence type="ECO:0000256" key="10">
    <source>
        <dbReference type="ARBA" id="ARBA00023180"/>
    </source>
</evidence>
<dbReference type="InterPro" id="IPR024171">
    <property type="entry name" value="SRK-like_kinase"/>
</dbReference>
<reference evidence="19" key="2">
    <citation type="journal article" date="2023" name="Plants (Basel)">
        <title>Annotation of the Turnera subulata (Passifloraceae) Draft Genome Reveals the S-Locus Evolved after the Divergence of Turneroideae from Passifloroideae in a Stepwise Manner.</title>
        <authorList>
            <person name="Henning P.M."/>
            <person name="Roalson E.H."/>
            <person name="Mir W."/>
            <person name="McCubbin A.G."/>
            <person name="Shore J.S."/>
        </authorList>
    </citation>
    <scope>NUCLEOTIDE SEQUENCE</scope>
    <source>
        <strain evidence="19">F60SS</strain>
    </source>
</reference>
<evidence type="ECO:0000256" key="12">
    <source>
        <dbReference type="ARBA" id="ARBA00048679"/>
    </source>
</evidence>
<dbReference type="SMART" id="SM00108">
    <property type="entry name" value="B_lectin"/>
    <property type="match status" value="1"/>
</dbReference>
<keyword evidence="6 13" id="KW-0547">Nucleotide-binding</keyword>
<feature type="domain" description="Apple" evidence="18">
    <location>
        <begin position="354"/>
        <end position="432"/>
    </location>
</feature>
<dbReference type="SMART" id="SM00473">
    <property type="entry name" value="PAN_AP"/>
    <property type="match status" value="1"/>
</dbReference>
<evidence type="ECO:0000313" key="20">
    <source>
        <dbReference type="Proteomes" id="UP001141552"/>
    </source>
</evidence>
<keyword evidence="20" id="KW-1185">Reference proteome</keyword>
<dbReference type="CDD" id="cd01098">
    <property type="entry name" value="PAN_AP_plant"/>
    <property type="match status" value="1"/>
</dbReference>
<evidence type="ECO:0000313" key="19">
    <source>
        <dbReference type="EMBL" id="KAJ4828230.1"/>
    </source>
</evidence>
<dbReference type="AlphaFoldDB" id="A0A9Q0FCJ8"/>
<dbReference type="PROSITE" id="PS50011">
    <property type="entry name" value="PROTEIN_KINASE_DOM"/>
    <property type="match status" value="1"/>
</dbReference>
<dbReference type="EC" id="2.7.11.1" evidence="13"/>
<evidence type="ECO:0000256" key="2">
    <source>
        <dbReference type="ARBA" id="ARBA00022475"/>
    </source>
</evidence>
<keyword evidence="7 13" id="KW-0418">Kinase</keyword>
<sequence length="787" mass="88215">MKQLSSLSSSMEVLDTMFLCFTVMFLIFRISLATDSLFVNQTLTGNGETLVSGNGRFALGFFSPSGSRNRYLGIWYKDIPQQTVVWVANKDAPLGGLSGLVTLTADGSLVIFNNASKGAVWSSNSSTTSTNSPVLQLLNSGNLVVRDFSSDDNPTSYVWQSFDYPGDTLIPGMKQGWNLKTGQGWFLTSWKSLEDPSDGDYTSQIDGRGLPQGLVRQRSEIIFRTGPWAGLRIGGGPEMKNFSLFNPRYVYDSVHMYYIFENEYEEFILSRFVLNQSGILEHLTWTEKSMEWHVSFGLPSDTCDQYSHCGPNGICNNNKYPVCQCPSGFKPKVPDSWAAMYWSDGCVPVTPLNCSAGEGFRKFSRLKLPDNAHVVESNVTASKVKCQEACLQNCSCSAYALIEICCCAMWFGDLLDVRQYGEGGYDLYIRMAASELGHRQEKLYQDSTSSLAEKQIDLPLFDLPTIAAATNNFSFSNKIGEGGFGPVYKGKLASGQEIAVKALSKDSGQGLQEFKNEVKFISKLQHRNLVRLLGCCIHEKERMLIYEYMPNGSLDFYIFNQKNCTILDWKKHFDIIVGIARGLLYLHRDSRLRIIHRDLKASNILLDSDMNPKISDFGLARMLRSNQTEVKTRRVMGTYGYMSPEYAIDGQFSVKSDVFSFGVLLLEIVSGKKNREFYHPDHELNLLGHAWKLWNEGRIIELLNDPFTDVTINIPEVFRCIQIGLLCVQQSPEDRPTMSSVVQMLDSVNSVLPQPKQPGFYADRCLLYGEGTRHTGNEVSISTLVGR</sequence>
<keyword evidence="2" id="KW-1003">Cell membrane</keyword>
<evidence type="ECO:0000256" key="4">
    <source>
        <dbReference type="ARBA" id="ARBA00022679"/>
    </source>
</evidence>
<dbReference type="PROSITE" id="PS00108">
    <property type="entry name" value="PROTEIN_KINASE_ST"/>
    <property type="match status" value="1"/>
</dbReference>
<dbReference type="InterPro" id="IPR000742">
    <property type="entry name" value="EGF"/>
</dbReference>
<comment type="caution">
    <text evidence="14">Lacks conserved residue(s) required for the propagation of feature annotation.</text>
</comment>
<keyword evidence="8 13" id="KW-0067">ATP-binding</keyword>
<dbReference type="GO" id="GO:0048544">
    <property type="term" value="P:recognition of pollen"/>
    <property type="evidence" value="ECO:0007669"/>
    <property type="project" value="InterPro"/>
</dbReference>
<dbReference type="Gene3D" id="1.10.510.10">
    <property type="entry name" value="Transferase(Phosphotransferase) domain 1"/>
    <property type="match status" value="1"/>
</dbReference>
<keyword evidence="10" id="KW-0325">Glycoprotein</keyword>
<dbReference type="PROSITE" id="PS50948">
    <property type="entry name" value="PAN"/>
    <property type="match status" value="1"/>
</dbReference>
<dbReference type="SUPFAM" id="SSF51110">
    <property type="entry name" value="alpha-D-mannose-specific plant lectins"/>
    <property type="match status" value="1"/>
</dbReference>
<dbReference type="Pfam" id="PF07714">
    <property type="entry name" value="PK_Tyr_Ser-Thr"/>
    <property type="match status" value="1"/>
</dbReference>
<evidence type="ECO:0000256" key="5">
    <source>
        <dbReference type="ARBA" id="ARBA00022729"/>
    </source>
</evidence>
<keyword evidence="5" id="KW-0732">Signal</keyword>
<dbReference type="InterPro" id="IPR003609">
    <property type="entry name" value="Pan_app"/>
</dbReference>
<evidence type="ECO:0000259" key="18">
    <source>
        <dbReference type="PROSITE" id="PS50948"/>
    </source>
</evidence>
<dbReference type="Pfam" id="PF01453">
    <property type="entry name" value="B_lectin"/>
    <property type="match status" value="1"/>
</dbReference>
<dbReference type="FunFam" id="2.90.10.10:FF:000001">
    <property type="entry name" value="G-type lectin S-receptor-like serine/threonine-protein kinase"/>
    <property type="match status" value="1"/>
</dbReference>
<dbReference type="EMBL" id="JAKUCV010006224">
    <property type="protein sequence ID" value="KAJ4828230.1"/>
    <property type="molecule type" value="Genomic_DNA"/>
</dbReference>
<evidence type="ECO:0000256" key="1">
    <source>
        <dbReference type="ARBA" id="ARBA00004251"/>
    </source>
</evidence>
<feature type="domain" description="Protein kinase" evidence="15">
    <location>
        <begin position="473"/>
        <end position="752"/>
    </location>
</feature>
<dbReference type="Pfam" id="PF08276">
    <property type="entry name" value="PAN_2"/>
    <property type="match status" value="1"/>
</dbReference>
<comment type="catalytic activity">
    <reaction evidence="11 13">
        <text>L-threonyl-[protein] + ATP = O-phospho-L-threonyl-[protein] + ADP + H(+)</text>
        <dbReference type="Rhea" id="RHEA:46608"/>
        <dbReference type="Rhea" id="RHEA-COMP:11060"/>
        <dbReference type="Rhea" id="RHEA-COMP:11605"/>
        <dbReference type="ChEBI" id="CHEBI:15378"/>
        <dbReference type="ChEBI" id="CHEBI:30013"/>
        <dbReference type="ChEBI" id="CHEBI:30616"/>
        <dbReference type="ChEBI" id="CHEBI:61977"/>
        <dbReference type="ChEBI" id="CHEBI:456216"/>
        <dbReference type="EC" id="2.7.11.1"/>
    </reaction>
</comment>
<protein>
    <recommendedName>
        <fullName evidence="13">Receptor-like serine/threonine-protein kinase</fullName>
        <ecNumber evidence="13">2.7.11.1</ecNumber>
    </recommendedName>
</protein>
<dbReference type="PROSITE" id="PS50026">
    <property type="entry name" value="EGF_3"/>
    <property type="match status" value="1"/>
</dbReference>
<comment type="subcellular location">
    <subcellularLocation>
        <location evidence="1">Cell membrane</location>
        <topology evidence="1">Single-pass type I membrane protein</topology>
    </subcellularLocation>
</comment>
<name>A0A9Q0FCJ8_9ROSI</name>
<dbReference type="SMART" id="SM00220">
    <property type="entry name" value="S_TKc"/>
    <property type="match status" value="1"/>
</dbReference>
<evidence type="ECO:0000256" key="7">
    <source>
        <dbReference type="ARBA" id="ARBA00022777"/>
    </source>
</evidence>
<dbReference type="Proteomes" id="UP001141552">
    <property type="component" value="Unassembled WGS sequence"/>
</dbReference>
<evidence type="ECO:0000259" key="15">
    <source>
        <dbReference type="PROSITE" id="PS50011"/>
    </source>
</evidence>
<dbReference type="CDD" id="cd00028">
    <property type="entry name" value="B_lectin"/>
    <property type="match status" value="1"/>
</dbReference>
<evidence type="ECO:0000256" key="3">
    <source>
        <dbReference type="ARBA" id="ARBA00022527"/>
    </source>
</evidence>
<dbReference type="OrthoDB" id="1910371at2759"/>
<evidence type="ECO:0000256" key="8">
    <source>
        <dbReference type="ARBA" id="ARBA00022840"/>
    </source>
</evidence>
<feature type="domain" description="Bulb-type lectin" evidence="17">
    <location>
        <begin position="34"/>
        <end position="158"/>
    </location>
</feature>
<dbReference type="GO" id="GO:0004674">
    <property type="term" value="F:protein serine/threonine kinase activity"/>
    <property type="evidence" value="ECO:0007669"/>
    <property type="project" value="UniProtKB-KW"/>
</dbReference>
<dbReference type="InterPro" id="IPR008271">
    <property type="entry name" value="Ser/Thr_kinase_AS"/>
</dbReference>
<organism evidence="19 20">
    <name type="scientific">Turnera subulata</name>
    <dbReference type="NCBI Taxonomy" id="218843"/>
    <lineage>
        <taxon>Eukaryota</taxon>
        <taxon>Viridiplantae</taxon>
        <taxon>Streptophyta</taxon>
        <taxon>Embryophyta</taxon>
        <taxon>Tracheophyta</taxon>
        <taxon>Spermatophyta</taxon>
        <taxon>Magnoliopsida</taxon>
        <taxon>eudicotyledons</taxon>
        <taxon>Gunneridae</taxon>
        <taxon>Pentapetalae</taxon>
        <taxon>rosids</taxon>
        <taxon>fabids</taxon>
        <taxon>Malpighiales</taxon>
        <taxon>Passifloraceae</taxon>
        <taxon>Turnera</taxon>
    </lineage>
</organism>
<keyword evidence="3 13" id="KW-0723">Serine/threonine-protein kinase</keyword>
<dbReference type="Gene3D" id="2.90.10.10">
    <property type="entry name" value="Bulb-type lectin domain"/>
    <property type="match status" value="1"/>
</dbReference>
<dbReference type="InterPro" id="IPR001480">
    <property type="entry name" value="Bulb-type_lectin_dom"/>
</dbReference>
<dbReference type="PROSITE" id="PS50927">
    <property type="entry name" value="BULB_LECTIN"/>
    <property type="match status" value="1"/>
</dbReference>
<evidence type="ECO:0000256" key="13">
    <source>
        <dbReference type="PIRNR" id="PIRNR000641"/>
    </source>
</evidence>
<keyword evidence="14" id="KW-0245">EGF-like domain</keyword>
<evidence type="ECO:0000256" key="9">
    <source>
        <dbReference type="ARBA" id="ARBA00023157"/>
    </source>
</evidence>
<evidence type="ECO:0000256" key="14">
    <source>
        <dbReference type="PROSITE-ProRule" id="PRU00076"/>
    </source>
</evidence>
<dbReference type="PIRSF" id="PIRSF000641">
    <property type="entry name" value="SRK"/>
    <property type="match status" value="1"/>
</dbReference>
<dbReference type="InterPro" id="IPR011009">
    <property type="entry name" value="Kinase-like_dom_sf"/>
</dbReference>
<dbReference type="FunFam" id="3.30.200.20:FF:000195">
    <property type="entry name" value="G-type lectin S-receptor-like serine/threonine-protein kinase"/>
    <property type="match status" value="1"/>
</dbReference>
<dbReference type="Pfam" id="PF00954">
    <property type="entry name" value="S_locus_glycop"/>
    <property type="match status" value="1"/>
</dbReference>
<evidence type="ECO:0000259" key="17">
    <source>
        <dbReference type="PROSITE" id="PS50927"/>
    </source>
</evidence>
<keyword evidence="4 13" id="KW-0808">Transferase</keyword>
<dbReference type="GO" id="GO:0005886">
    <property type="term" value="C:plasma membrane"/>
    <property type="evidence" value="ECO:0007669"/>
    <property type="project" value="UniProtKB-SubCell"/>
</dbReference>
<dbReference type="Gene3D" id="3.30.200.20">
    <property type="entry name" value="Phosphorylase Kinase, domain 1"/>
    <property type="match status" value="1"/>
</dbReference>
<gene>
    <name evidence="19" type="ORF">Tsubulata_013111</name>
</gene>
<keyword evidence="2" id="KW-0472">Membrane</keyword>
<dbReference type="GO" id="GO:0005524">
    <property type="term" value="F:ATP binding"/>
    <property type="evidence" value="ECO:0007669"/>
    <property type="project" value="UniProtKB-KW"/>
</dbReference>
<reference evidence="19" key="1">
    <citation type="submission" date="2022-02" db="EMBL/GenBank/DDBJ databases">
        <authorList>
            <person name="Henning P.M."/>
            <person name="McCubbin A.G."/>
            <person name="Shore J.S."/>
        </authorList>
    </citation>
    <scope>NUCLEOTIDE SEQUENCE</scope>
    <source>
        <strain evidence="19">F60SS</strain>
        <tissue evidence="19">Leaves</tissue>
    </source>
</reference>
<dbReference type="FunFam" id="1.10.510.10:FF:000060">
    <property type="entry name" value="G-type lectin S-receptor-like serine/threonine-protein kinase"/>
    <property type="match status" value="1"/>
</dbReference>
<evidence type="ECO:0000256" key="11">
    <source>
        <dbReference type="ARBA" id="ARBA00047899"/>
    </source>
</evidence>
<keyword evidence="9" id="KW-1015">Disulfide bond</keyword>
<dbReference type="InterPro" id="IPR000858">
    <property type="entry name" value="S_locus_glycoprot_dom"/>
</dbReference>
<comment type="similarity">
    <text evidence="13">Belongs to the protein kinase superfamily. Ser/Thr protein kinase family.</text>
</comment>
<dbReference type="SUPFAM" id="SSF56112">
    <property type="entry name" value="Protein kinase-like (PK-like)"/>
    <property type="match status" value="1"/>
</dbReference>
<evidence type="ECO:0000259" key="16">
    <source>
        <dbReference type="PROSITE" id="PS50026"/>
    </source>
</evidence>
<dbReference type="PANTHER" id="PTHR27002:SF864">
    <property type="entry name" value="RECEPTOR-LIKE SERINE_THREONINE-PROTEIN KINASE"/>
    <property type="match status" value="1"/>
</dbReference>
<dbReference type="InterPro" id="IPR036426">
    <property type="entry name" value="Bulb-type_lectin_dom_sf"/>
</dbReference>
<dbReference type="InterPro" id="IPR000719">
    <property type="entry name" value="Prot_kinase_dom"/>
</dbReference>
<comment type="catalytic activity">
    <reaction evidence="12 13">
        <text>L-seryl-[protein] + ATP = O-phospho-L-seryl-[protein] + ADP + H(+)</text>
        <dbReference type="Rhea" id="RHEA:17989"/>
        <dbReference type="Rhea" id="RHEA-COMP:9863"/>
        <dbReference type="Rhea" id="RHEA-COMP:11604"/>
        <dbReference type="ChEBI" id="CHEBI:15378"/>
        <dbReference type="ChEBI" id="CHEBI:29999"/>
        <dbReference type="ChEBI" id="CHEBI:30616"/>
        <dbReference type="ChEBI" id="CHEBI:83421"/>
        <dbReference type="ChEBI" id="CHEBI:456216"/>
        <dbReference type="EC" id="2.7.11.1"/>
    </reaction>
</comment>
<accession>A0A9Q0FCJ8</accession>
<feature type="domain" description="EGF-like" evidence="16">
    <location>
        <begin position="299"/>
        <end position="335"/>
    </location>
</feature>
<proteinExistence type="inferred from homology"/>